<dbReference type="Gene3D" id="1.10.10.10">
    <property type="entry name" value="Winged helix-like DNA-binding domain superfamily/Winged helix DNA-binding domain"/>
    <property type="match status" value="1"/>
</dbReference>
<name>A0A840MH99_9PROT</name>
<organism evidence="6 7">
    <name type="scientific">Chitinivorax tropicus</name>
    <dbReference type="NCBI Taxonomy" id="714531"/>
    <lineage>
        <taxon>Bacteria</taxon>
        <taxon>Pseudomonadati</taxon>
        <taxon>Pseudomonadota</taxon>
        <taxon>Betaproteobacteria</taxon>
        <taxon>Chitinivorax</taxon>
    </lineage>
</organism>
<dbReference type="PANTHER" id="PTHR30118">
    <property type="entry name" value="HTH-TYPE TRANSCRIPTIONAL REGULATOR LEUO-RELATED"/>
    <property type="match status" value="1"/>
</dbReference>
<evidence type="ECO:0000256" key="2">
    <source>
        <dbReference type="ARBA" id="ARBA00023015"/>
    </source>
</evidence>
<dbReference type="PRINTS" id="PR00039">
    <property type="entry name" value="HTHLYSR"/>
</dbReference>
<dbReference type="AlphaFoldDB" id="A0A840MH99"/>
<dbReference type="GO" id="GO:0003677">
    <property type="term" value="F:DNA binding"/>
    <property type="evidence" value="ECO:0007669"/>
    <property type="project" value="UniProtKB-KW"/>
</dbReference>
<keyword evidence="3 6" id="KW-0238">DNA-binding</keyword>
<evidence type="ECO:0000256" key="4">
    <source>
        <dbReference type="ARBA" id="ARBA00023163"/>
    </source>
</evidence>
<dbReference type="InterPro" id="IPR005119">
    <property type="entry name" value="LysR_subst-bd"/>
</dbReference>
<comment type="similarity">
    <text evidence="1">Belongs to the LysR transcriptional regulatory family.</text>
</comment>
<gene>
    <name evidence="6" type="ORF">HNQ59_001313</name>
</gene>
<dbReference type="SUPFAM" id="SSF53850">
    <property type="entry name" value="Periplasmic binding protein-like II"/>
    <property type="match status" value="1"/>
</dbReference>
<dbReference type="SUPFAM" id="SSF46785">
    <property type="entry name" value="Winged helix' DNA-binding domain"/>
    <property type="match status" value="1"/>
</dbReference>
<keyword evidence="4" id="KW-0804">Transcription</keyword>
<evidence type="ECO:0000256" key="1">
    <source>
        <dbReference type="ARBA" id="ARBA00009437"/>
    </source>
</evidence>
<dbReference type="GO" id="GO:0003700">
    <property type="term" value="F:DNA-binding transcription factor activity"/>
    <property type="evidence" value="ECO:0007669"/>
    <property type="project" value="InterPro"/>
</dbReference>
<dbReference type="InterPro" id="IPR036388">
    <property type="entry name" value="WH-like_DNA-bd_sf"/>
</dbReference>
<evidence type="ECO:0000313" key="7">
    <source>
        <dbReference type="Proteomes" id="UP000575898"/>
    </source>
</evidence>
<dbReference type="InterPro" id="IPR000847">
    <property type="entry name" value="LysR_HTH_N"/>
</dbReference>
<dbReference type="EMBL" id="JACHHY010000006">
    <property type="protein sequence ID" value="MBB5018028.1"/>
    <property type="molecule type" value="Genomic_DNA"/>
</dbReference>
<dbReference type="Pfam" id="PF00126">
    <property type="entry name" value="HTH_1"/>
    <property type="match status" value="1"/>
</dbReference>
<dbReference type="PROSITE" id="PS50931">
    <property type="entry name" value="HTH_LYSR"/>
    <property type="match status" value="1"/>
</dbReference>
<dbReference type="RefSeq" id="WP_184036681.1">
    <property type="nucleotide sequence ID" value="NZ_JACHHY010000006.1"/>
</dbReference>
<dbReference type="CDD" id="cd08460">
    <property type="entry name" value="PBP2_DntR_like_1"/>
    <property type="match status" value="1"/>
</dbReference>
<dbReference type="Gene3D" id="3.40.190.10">
    <property type="entry name" value="Periplasmic binding protein-like II"/>
    <property type="match status" value="2"/>
</dbReference>
<evidence type="ECO:0000313" key="6">
    <source>
        <dbReference type="EMBL" id="MBB5018028.1"/>
    </source>
</evidence>
<dbReference type="Proteomes" id="UP000575898">
    <property type="component" value="Unassembled WGS sequence"/>
</dbReference>
<accession>A0A840MH99</accession>
<reference evidence="6 7" key="1">
    <citation type="submission" date="2020-08" db="EMBL/GenBank/DDBJ databases">
        <title>Genomic Encyclopedia of Type Strains, Phase IV (KMG-IV): sequencing the most valuable type-strain genomes for metagenomic binning, comparative biology and taxonomic classification.</title>
        <authorList>
            <person name="Goeker M."/>
        </authorList>
    </citation>
    <scope>NUCLEOTIDE SEQUENCE [LARGE SCALE GENOMIC DNA]</scope>
    <source>
        <strain evidence="6 7">DSM 27165</strain>
    </source>
</reference>
<evidence type="ECO:0000259" key="5">
    <source>
        <dbReference type="PROSITE" id="PS50931"/>
    </source>
</evidence>
<dbReference type="InterPro" id="IPR036390">
    <property type="entry name" value="WH_DNA-bd_sf"/>
</dbReference>
<dbReference type="Pfam" id="PF03466">
    <property type="entry name" value="LysR_substrate"/>
    <property type="match status" value="1"/>
</dbReference>
<dbReference type="InterPro" id="IPR050389">
    <property type="entry name" value="LysR-type_TF"/>
</dbReference>
<comment type="caution">
    <text evidence="6">The sequence shown here is derived from an EMBL/GenBank/DDBJ whole genome shotgun (WGS) entry which is preliminary data.</text>
</comment>
<dbReference type="PANTHER" id="PTHR30118:SF15">
    <property type="entry name" value="TRANSCRIPTIONAL REGULATORY PROTEIN"/>
    <property type="match status" value="1"/>
</dbReference>
<protein>
    <submittedName>
        <fullName evidence="6">DNA-binding transcriptional LysR family regulator</fullName>
    </submittedName>
</protein>
<keyword evidence="2" id="KW-0805">Transcription regulation</keyword>
<evidence type="ECO:0000256" key="3">
    <source>
        <dbReference type="ARBA" id="ARBA00023125"/>
    </source>
</evidence>
<feature type="domain" description="HTH lysR-type" evidence="5">
    <location>
        <begin position="4"/>
        <end position="61"/>
    </location>
</feature>
<keyword evidence="7" id="KW-1185">Reference proteome</keyword>
<proteinExistence type="inferred from homology"/>
<sequence length="306" mass="33299">MNLPDLNLLIALNALLAEGSVAKAAKRLHLSPSAMSRALARLRETLGDPLLVRAGRGMVPTPRALVIREQVGQLVQGAEMVLRPASRLDLTQLKRTFAIRASDGFAETFGPALLEHLGQAAPQVRLRFMQKPNKDSTPLRDGIIDLEIGVVGESEAPELRVQKLFKDQFVAVVQPRHALAQDVITPERYAAARHIVVSRRGFEKSRIDDALLGLGLQRQVETIVDSFATALALARRTNLVATVPARHTAGLQDGLVVLALPISLPDLTISMLWHPRLDADLAHRWLRQCLRVVCGEPPGEAVSGAS</sequence>